<dbReference type="InterPro" id="IPR013096">
    <property type="entry name" value="Cupin_2"/>
</dbReference>
<organism evidence="3 4">
    <name type="scientific">Halobium salinum</name>
    <dbReference type="NCBI Taxonomy" id="1364940"/>
    <lineage>
        <taxon>Archaea</taxon>
        <taxon>Methanobacteriati</taxon>
        <taxon>Methanobacteriota</taxon>
        <taxon>Stenosarchaea group</taxon>
        <taxon>Halobacteria</taxon>
        <taxon>Halobacteriales</taxon>
        <taxon>Haloferacaceae</taxon>
        <taxon>Halobium</taxon>
    </lineage>
</organism>
<dbReference type="AlphaFoldDB" id="A0ABD5P9J5"/>
<evidence type="ECO:0000313" key="3">
    <source>
        <dbReference type="EMBL" id="MFC4357451.1"/>
    </source>
</evidence>
<dbReference type="Proteomes" id="UP001595921">
    <property type="component" value="Unassembled WGS sequence"/>
</dbReference>
<dbReference type="InterPro" id="IPR051610">
    <property type="entry name" value="GPI/OXD"/>
</dbReference>
<dbReference type="InterPro" id="IPR014710">
    <property type="entry name" value="RmlC-like_jellyroll"/>
</dbReference>
<evidence type="ECO:0000259" key="2">
    <source>
        <dbReference type="Pfam" id="PF07883"/>
    </source>
</evidence>
<dbReference type="SUPFAM" id="SSF51182">
    <property type="entry name" value="RmlC-like cupins"/>
    <property type="match status" value="1"/>
</dbReference>
<gene>
    <name evidence="3" type="ORF">ACFO0N_05740</name>
</gene>
<dbReference type="EMBL" id="JBHSDS010000003">
    <property type="protein sequence ID" value="MFC4357451.1"/>
    <property type="molecule type" value="Genomic_DNA"/>
</dbReference>
<accession>A0ABD5P9J5</accession>
<dbReference type="InterPro" id="IPR011051">
    <property type="entry name" value="RmlC_Cupin_sf"/>
</dbReference>
<comment type="caution">
    <text evidence="3">The sequence shown here is derived from an EMBL/GenBank/DDBJ whole genome shotgun (WGS) entry which is preliminary data.</text>
</comment>
<reference evidence="3 4" key="1">
    <citation type="journal article" date="2019" name="Int. J. Syst. Evol. Microbiol.">
        <title>The Global Catalogue of Microorganisms (GCM) 10K type strain sequencing project: providing services to taxonomists for standard genome sequencing and annotation.</title>
        <authorList>
            <consortium name="The Broad Institute Genomics Platform"/>
            <consortium name="The Broad Institute Genome Sequencing Center for Infectious Disease"/>
            <person name="Wu L."/>
            <person name="Ma J."/>
        </authorList>
    </citation>
    <scope>NUCLEOTIDE SEQUENCE [LARGE SCALE GENOMIC DNA]</scope>
    <source>
        <strain evidence="3 4">CGMCC 1.12553</strain>
    </source>
</reference>
<evidence type="ECO:0000256" key="1">
    <source>
        <dbReference type="ARBA" id="ARBA00022723"/>
    </source>
</evidence>
<dbReference type="RefSeq" id="WP_267622249.1">
    <property type="nucleotide sequence ID" value="NZ_JAODIW010000006.1"/>
</dbReference>
<name>A0ABD5P9J5_9EURY</name>
<sequence>MEKVSVDDVEETNFAGVSVSRLSDPLGTEDLAINHYDLAPGDSFSAGMHTHLDQEELFYVISGTATFETRDGEVEVGAGEAIRFARGDYQSGRNDAEVGADGEHVVALALGAPKGSTEMRVPQPCPECGDSDELAVFFAEDGFTLRCPTCGAEFDA</sequence>
<dbReference type="PANTHER" id="PTHR35848">
    <property type="entry name" value="OXALATE-BINDING PROTEIN"/>
    <property type="match status" value="1"/>
</dbReference>
<proteinExistence type="predicted"/>
<dbReference type="Gene3D" id="2.60.120.10">
    <property type="entry name" value="Jelly Rolls"/>
    <property type="match status" value="1"/>
</dbReference>
<dbReference type="GO" id="GO:0046872">
    <property type="term" value="F:metal ion binding"/>
    <property type="evidence" value="ECO:0007669"/>
    <property type="project" value="UniProtKB-KW"/>
</dbReference>
<dbReference type="Pfam" id="PF07883">
    <property type="entry name" value="Cupin_2"/>
    <property type="match status" value="1"/>
</dbReference>
<keyword evidence="4" id="KW-1185">Reference proteome</keyword>
<protein>
    <submittedName>
        <fullName evidence="3">Cupin domain-containing protein</fullName>
    </submittedName>
</protein>
<feature type="domain" description="Cupin type-2" evidence="2">
    <location>
        <begin position="36"/>
        <end position="95"/>
    </location>
</feature>
<keyword evidence="1" id="KW-0479">Metal-binding</keyword>
<evidence type="ECO:0000313" key="4">
    <source>
        <dbReference type="Proteomes" id="UP001595921"/>
    </source>
</evidence>
<dbReference type="PANTHER" id="PTHR35848:SF9">
    <property type="entry name" value="SLL1358 PROTEIN"/>
    <property type="match status" value="1"/>
</dbReference>